<feature type="region of interest" description="Disordered" evidence="5">
    <location>
        <begin position="386"/>
        <end position="599"/>
    </location>
</feature>
<accession>A0AAN6GTN1</accession>
<proteinExistence type="predicted"/>
<feature type="compositionally biased region" description="Low complexity" evidence="5">
    <location>
        <begin position="422"/>
        <end position="434"/>
    </location>
</feature>
<keyword evidence="4 6" id="KW-0472">Membrane</keyword>
<keyword evidence="2 6" id="KW-0812">Transmembrane</keyword>
<feature type="transmembrane region" description="Helical" evidence="6">
    <location>
        <begin position="140"/>
        <end position="159"/>
    </location>
</feature>
<feature type="signal peptide" evidence="7">
    <location>
        <begin position="1"/>
        <end position="18"/>
    </location>
</feature>
<evidence type="ECO:0000256" key="6">
    <source>
        <dbReference type="SAM" id="Phobius"/>
    </source>
</evidence>
<feature type="compositionally biased region" description="Pro residues" evidence="5">
    <location>
        <begin position="475"/>
        <end position="484"/>
    </location>
</feature>
<feature type="compositionally biased region" description="Low complexity" evidence="5">
    <location>
        <begin position="523"/>
        <end position="533"/>
    </location>
</feature>
<dbReference type="InterPro" id="IPR004853">
    <property type="entry name" value="Sugar_P_trans_dom"/>
</dbReference>
<feature type="compositionally biased region" description="Pro residues" evidence="5">
    <location>
        <begin position="513"/>
        <end position="522"/>
    </location>
</feature>
<dbReference type="AlphaFoldDB" id="A0AAN6GTN1"/>
<feature type="domain" description="Sugar phosphate transporter" evidence="8">
    <location>
        <begin position="6"/>
        <end position="316"/>
    </location>
</feature>
<feature type="chain" id="PRO_5042908570" description="Sugar phosphate transporter domain-containing protein" evidence="7">
    <location>
        <begin position="19"/>
        <end position="599"/>
    </location>
</feature>
<comment type="caution">
    <text evidence="9">The sequence shown here is derived from an EMBL/GenBank/DDBJ whole genome shotgun (WGS) entry which is preliminary data.</text>
</comment>
<evidence type="ECO:0000256" key="1">
    <source>
        <dbReference type="ARBA" id="ARBA00004141"/>
    </source>
</evidence>
<gene>
    <name evidence="9" type="ORF">OC846_001283</name>
</gene>
<keyword evidence="7" id="KW-0732">Signal</keyword>
<feature type="transmembrane region" description="Helical" evidence="6">
    <location>
        <begin position="243"/>
        <end position="265"/>
    </location>
</feature>
<feature type="compositionally biased region" description="Pro residues" evidence="5">
    <location>
        <begin position="534"/>
        <end position="549"/>
    </location>
</feature>
<feature type="transmembrane region" description="Helical" evidence="6">
    <location>
        <begin position="165"/>
        <end position="183"/>
    </location>
</feature>
<organism evidence="9 10">
    <name type="scientific">Tilletia horrida</name>
    <dbReference type="NCBI Taxonomy" id="155126"/>
    <lineage>
        <taxon>Eukaryota</taxon>
        <taxon>Fungi</taxon>
        <taxon>Dikarya</taxon>
        <taxon>Basidiomycota</taxon>
        <taxon>Ustilaginomycotina</taxon>
        <taxon>Exobasidiomycetes</taxon>
        <taxon>Tilletiales</taxon>
        <taxon>Tilletiaceae</taxon>
        <taxon>Tilletia</taxon>
    </lineage>
</organism>
<evidence type="ECO:0000313" key="9">
    <source>
        <dbReference type="EMBL" id="KAK0556328.1"/>
    </source>
</evidence>
<evidence type="ECO:0000313" key="10">
    <source>
        <dbReference type="Proteomes" id="UP001176517"/>
    </source>
</evidence>
<evidence type="ECO:0000256" key="3">
    <source>
        <dbReference type="ARBA" id="ARBA00022989"/>
    </source>
</evidence>
<evidence type="ECO:0000256" key="5">
    <source>
        <dbReference type="SAM" id="MobiDB-lite"/>
    </source>
</evidence>
<dbReference type="InterPro" id="IPR037185">
    <property type="entry name" value="EmrE-like"/>
</dbReference>
<sequence>MATLYLLLQCLLWYSTSSLNANTSQALLKPNKATNQAPLFPHPLTLTLAQFVFVHIGSSLCCSKTLLGQHRLSNLITPSWSKIWQVGQLSVFHVIGHLLGSSAVSRVPVSTVQTIKALSPLFTVLVYSSLFNVSYPFNTYFSLLPLTLGVMLACSGFTLTGDDVVGFSLALASTLVVVGQNIYSKKLMGGAGGQGEGKLDKLNIMFVSSGTSIALLLPSFVFSELPKFFSASAAETSTRETAHILYLLFANGVAHFTQNLFAFTVLSLVSPVTYSVASLFKRVFVIIVAILWFGQAVTALQWLGIVFTFGGLYLYNESKPGKVDEKIQRKERMQQLHLPLPNERQQAETDLQMMPLSEAVGVGPAAVAAEEEEGHSLSHAPLHFIASSGSQPHSVSEAQASARHRMLNSHAEPTRTVEYGNSSTHSSSSSSSSTIAGPSQLGRSASPPSSFVPPPIKRSSSPKVPLSIGVGVGPPSMPYGPSIPSPLRSSFVPSSPGASGPGRPHAGLRWSLPVPPPPPPPTAAAAAAVVGGSEPPPSSSLSPTPPPLPQDGEYTLGSAALSGADGASASGSKSTAAAAAAASHLPTPPNSEGDAEDRT</sequence>
<feature type="compositionally biased region" description="Low complexity" evidence="5">
    <location>
        <begin position="489"/>
        <end position="507"/>
    </location>
</feature>
<keyword evidence="10" id="KW-1185">Reference proteome</keyword>
<dbReference type="SUPFAM" id="SSF103481">
    <property type="entry name" value="Multidrug resistance efflux transporter EmrE"/>
    <property type="match status" value="2"/>
</dbReference>
<name>A0AAN6GTN1_9BASI</name>
<evidence type="ECO:0000256" key="7">
    <source>
        <dbReference type="SAM" id="SignalP"/>
    </source>
</evidence>
<keyword evidence="3 6" id="KW-1133">Transmembrane helix</keyword>
<evidence type="ECO:0000259" key="8">
    <source>
        <dbReference type="Pfam" id="PF03151"/>
    </source>
</evidence>
<dbReference type="InterPro" id="IPR050186">
    <property type="entry name" value="TPT_transporter"/>
</dbReference>
<comment type="subcellular location">
    <subcellularLocation>
        <location evidence="1">Membrane</location>
        <topology evidence="1">Multi-pass membrane protein</topology>
    </subcellularLocation>
</comment>
<reference evidence="9" key="1">
    <citation type="journal article" date="2023" name="PhytoFront">
        <title>Draft Genome Resources of Seven Strains of Tilletia horrida, Causal Agent of Kernel Smut of Rice.</title>
        <authorList>
            <person name="Khanal S."/>
            <person name="Antony Babu S."/>
            <person name="Zhou X.G."/>
        </authorList>
    </citation>
    <scope>NUCLEOTIDE SEQUENCE</scope>
    <source>
        <strain evidence="9">TX6</strain>
    </source>
</reference>
<feature type="compositionally biased region" description="Low complexity" evidence="5">
    <location>
        <begin position="557"/>
        <end position="583"/>
    </location>
</feature>
<feature type="transmembrane region" description="Helical" evidence="6">
    <location>
        <begin position="204"/>
        <end position="223"/>
    </location>
</feature>
<dbReference type="EMBL" id="JAPDMZ010000017">
    <property type="protein sequence ID" value="KAK0556328.1"/>
    <property type="molecule type" value="Genomic_DNA"/>
</dbReference>
<evidence type="ECO:0000256" key="4">
    <source>
        <dbReference type="ARBA" id="ARBA00023136"/>
    </source>
</evidence>
<feature type="compositionally biased region" description="Polar residues" evidence="5">
    <location>
        <begin position="387"/>
        <end position="399"/>
    </location>
</feature>
<protein>
    <recommendedName>
        <fullName evidence="8">Sugar phosphate transporter domain-containing protein</fullName>
    </recommendedName>
</protein>
<dbReference type="Pfam" id="PF03151">
    <property type="entry name" value="TPT"/>
    <property type="match status" value="1"/>
</dbReference>
<dbReference type="PANTHER" id="PTHR11132">
    <property type="entry name" value="SOLUTE CARRIER FAMILY 35"/>
    <property type="match status" value="1"/>
</dbReference>
<evidence type="ECO:0000256" key="2">
    <source>
        <dbReference type="ARBA" id="ARBA00022692"/>
    </source>
</evidence>
<dbReference type="Proteomes" id="UP001176517">
    <property type="component" value="Unassembled WGS sequence"/>
</dbReference>
<dbReference type="GO" id="GO:0016020">
    <property type="term" value="C:membrane"/>
    <property type="evidence" value="ECO:0007669"/>
    <property type="project" value="UniProtKB-SubCell"/>
</dbReference>